<feature type="chain" id="PRO_5045671471" description="Porin" evidence="1">
    <location>
        <begin position="25"/>
        <end position="436"/>
    </location>
</feature>
<sequence>MPRRFALPALPALLALLAAPAARAQATAPAAEPAPKPAPLVTVTPYGFVHIAAYDNLGPFGARDYVGQALSTGDGGSVLFSARASRLGFRLALPEPVLGARVTGVIEADFKGGYVPTVFDTTTTTTSTVSGTKVTSTSTSKTTASAPSSSWYNALFRVRHANLKAAWKTDAGELSVVAGQDWTLIAPLAPATLAYAADQLFTNSGNLNRRAPQLKATYEGAFDAFGLNAAVAVISPSDNGTPVDAGYGDRARVPDLEGRVGLSAIVGGKKLGELGLAAHVNKRRYVTASNTDDDVTESVFAADAQLNLAYLTLQGEAFTGQGADDGYLGIAPGVNTAHGNGAVLTQGFWGQAVVRPIPLVDLLAGYGIEQPKVADLSGVAARTKNTTYGGGVIVNAHKAWKIGVESYKTVSWSQDAKGVATRAEAIQVALASKLDF</sequence>
<organism evidence="2 3">
    <name type="scientific">Anaeromyxobacter paludicola</name>
    <dbReference type="NCBI Taxonomy" id="2918171"/>
    <lineage>
        <taxon>Bacteria</taxon>
        <taxon>Pseudomonadati</taxon>
        <taxon>Myxococcota</taxon>
        <taxon>Myxococcia</taxon>
        <taxon>Myxococcales</taxon>
        <taxon>Cystobacterineae</taxon>
        <taxon>Anaeromyxobacteraceae</taxon>
        <taxon>Anaeromyxobacter</taxon>
    </lineage>
</organism>
<evidence type="ECO:0000313" key="3">
    <source>
        <dbReference type="Proteomes" id="UP001162734"/>
    </source>
</evidence>
<gene>
    <name evidence="2" type="ORF">AMPC_15410</name>
</gene>
<evidence type="ECO:0000313" key="2">
    <source>
        <dbReference type="EMBL" id="BDG08428.1"/>
    </source>
</evidence>
<protein>
    <recommendedName>
        <fullName evidence="4">Porin</fullName>
    </recommendedName>
</protein>
<reference evidence="3" key="1">
    <citation type="journal article" date="2022" name="Int. J. Syst. Evol. Microbiol.">
        <title>Anaeromyxobacter oryzae sp. nov., Anaeromyxobacter diazotrophicus sp. nov. and Anaeromyxobacter paludicola sp. nov., isolated from paddy soils.</title>
        <authorList>
            <person name="Itoh H."/>
            <person name="Xu Z."/>
            <person name="Mise K."/>
            <person name="Masuda Y."/>
            <person name="Ushijima N."/>
            <person name="Hayakawa C."/>
            <person name="Shiratori Y."/>
            <person name="Senoo K."/>
        </authorList>
    </citation>
    <scope>NUCLEOTIDE SEQUENCE [LARGE SCALE GENOMIC DNA]</scope>
    <source>
        <strain evidence="3">Red630</strain>
    </source>
</reference>
<feature type="signal peptide" evidence="1">
    <location>
        <begin position="1"/>
        <end position="24"/>
    </location>
</feature>
<accession>A0ABM7X9A3</accession>
<dbReference type="RefSeq" id="WP_248345607.1">
    <property type="nucleotide sequence ID" value="NZ_AP025592.1"/>
</dbReference>
<dbReference type="Proteomes" id="UP001162734">
    <property type="component" value="Chromosome"/>
</dbReference>
<dbReference type="SUPFAM" id="SSF56935">
    <property type="entry name" value="Porins"/>
    <property type="match status" value="1"/>
</dbReference>
<dbReference type="EMBL" id="AP025592">
    <property type="protein sequence ID" value="BDG08428.1"/>
    <property type="molecule type" value="Genomic_DNA"/>
</dbReference>
<keyword evidence="3" id="KW-1185">Reference proteome</keyword>
<evidence type="ECO:0008006" key="4">
    <source>
        <dbReference type="Google" id="ProtNLM"/>
    </source>
</evidence>
<keyword evidence="1" id="KW-0732">Signal</keyword>
<proteinExistence type="predicted"/>
<name>A0ABM7X9A3_9BACT</name>
<evidence type="ECO:0000256" key="1">
    <source>
        <dbReference type="SAM" id="SignalP"/>
    </source>
</evidence>